<accession>A0A5B8V2I6</accession>
<dbReference type="KEGG" id="mgin:FRZ54_08320"/>
<dbReference type="EMBL" id="CP042436">
    <property type="protein sequence ID" value="QEC65630.1"/>
    <property type="molecule type" value="Genomic_DNA"/>
</dbReference>
<dbReference type="Pfam" id="PF10543">
    <property type="entry name" value="ORF6N"/>
    <property type="match status" value="1"/>
</dbReference>
<dbReference type="InterPro" id="IPR018873">
    <property type="entry name" value="KilA-N_DNA-bd_domain"/>
</dbReference>
<dbReference type="Proteomes" id="UP000321479">
    <property type="component" value="Chromosome"/>
</dbReference>
<evidence type="ECO:0000313" key="2">
    <source>
        <dbReference type="EMBL" id="QEC65630.1"/>
    </source>
</evidence>
<evidence type="ECO:0000313" key="3">
    <source>
        <dbReference type="Proteomes" id="UP000321479"/>
    </source>
</evidence>
<feature type="domain" description="KilA-N DNA-binding" evidence="1">
    <location>
        <begin position="2"/>
        <end position="55"/>
    </location>
</feature>
<proteinExistence type="predicted"/>
<sequence length="55" mass="6201">MRRAVAKNPKRFPPDFIFLLAAAEWEELKRQIGPAAVQSVKQVPYAFTEAGVLML</sequence>
<gene>
    <name evidence="2" type="ORF">FRZ54_08320</name>
</gene>
<dbReference type="OrthoDB" id="9816206at2"/>
<organism evidence="2 3">
    <name type="scientific">Mucilaginibacter ginsenosidivorans</name>
    <dbReference type="NCBI Taxonomy" id="398053"/>
    <lineage>
        <taxon>Bacteria</taxon>
        <taxon>Pseudomonadati</taxon>
        <taxon>Bacteroidota</taxon>
        <taxon>Sphingobacteriia</taxon>
        <taxon>Sphingobacteriales</taxon>
        <taxon>Sphingobacteriaceae</taxon>
        <taxon>Mucilaginibacter</taxon>
    </lineage>
</organism>
<keyword evidence="3" id="KW-1185">Reference proteome</keyword>
<reference evidence="2 3" key="1">
    <citation type="journal article" date="2017" name="Curr. Microbiol.">
        <title>Mucilaginibacter ginsenosidivorans sp. nov., Isolated from Soil of Ginseng Field.</title>
        <authorList>
            <person name="Kim M.M."/>
            <person name="Siddiqi M.Z."/>
            <person name="Im W.T."/>
        </authorList>
    </citation>
    <scope>NUCLEOTIDE SEQUENCE [LARGE SCALE GENOMIC DNA]</scope>
    <source>
        <strain evidence="2 3">Gsoil 3017</strain>
    </source>
</reference>
<protein>
    <submittedName>
        <fullName evidence="2">ORF6N domain-containing protein</fullName>
    </submittedName>
</protein>
<dbReference type="RefSeq" id="WP_147034450.1">
    <property type="nucleotide sequence ID" value="NZ_CP042436.1"/>
</dbReference>
<name>A0A5B8V2I6_9SPHI</name>
<dbReference type="AlphaFoldDB" id="A0A5B8V2I6"/>
<evidence type="ECO:0000259" key="1">
    <source>
        <dbReference type="Pfam" id="PF10543"/>
    </source>
</evidence>